<keyword evidence="2" id="KW-1185">Reference proteome</keyword>
<reference evidence="1 2" key="1">
    <citation type="submission" date="2017-01" db="EMBL/GenBank/DDBJ databases">
        <title>A new Hymenobacter.</title>
        <authorList>
            <person name="Liang Y."/>
            <person name="Feng F."/>
        </authorList>
    </citation>
    <scope>NUCLEOTIDE SEQUENCE [LARGE SCALE GENOMIC DNA]</scope>
    <source>
        <strain evidence="1">MIMBbqt21</strain>
    </source>
</reference>
<dbReference type="Gene3D" id="3.60.15.10">
    <property type="entry name" value="Ribonuclease Z/Hydroxyacylglutathione hydrolase-like"/>
    <property type="match status" value="1"/>
</dbReference>
<protein>
    <recommendedName>
        <fullName evidence="3">Metallo-beta-lactamase domain-containing protein</fullName>
    </recommendedName>
</protein>
<gene>
    <name evidence="1" type="ORF">BXP70_27930</name>
</gene>
<comment type="caution">
    <text evidence="1">The sequence shown here is derived from an EMBL/GenBank/DDBJ whole genome shotgun (WGS) entry which is preliminary data.</text>
</comment>
<evidence type="ECO:0000313" key="1">
    <source>
        <dbReference type="EMBL" id="OUJ68410.1"/>
    </source>
</evidence>
<dbReference type="Proteomes" id="UP000194873">
    <property type="component" value="Unassembled WGS sequence"/>
</dbReference>
<dbReference type="SUPFAM" id="SSF56281">
    <property type="entry name" value="Metallo-hydrolase/oxidoreductase"/>
    <property type="match status" value="1"/>
</dbReference>
<organism evidence="1 2">
    <name type="scientific">Hymenobacter crusticola</name>
    <dbReference type="NCBI Taxonomy" id="1770526"/>
    <lineage>
        <taxon>Bacteria</taxon>
        <taxon>Pseudomonadati</taxon>
        <taxon>Bacteroidota</taxon>
        <taxon>Cytophagia</taxon>
        <taxon>Cytophagales</taxon>
        <taxon>Hymenobacteraceae</taxon>
        <taxon>Hymenobacter</taxon>
    </lineage>
</organism>
<dbReference type="EMBL" id="MTSE01000050">
    <property type="protein sequence ID" value="OUJ68410.1"/>
    <property type="molecule type" value="Genomic_DNA"/>
</dbReference>
<dbReference type="RefSeq" id="WP_086597404.1">
    <property type="nucleotide sequence ID" value="NZ_MTSE01000050.1"/>
</dbReference>
<name>A0A243W6X2_9BACT</name>
<evidence type="ECO:0008006" key="3">
    <source>
        <dbReference type="Google" id="ProtNLM"/>
    </source>
</evidence>
<dbReference type="InterPro" id="IPR036866">
    <property type="entry name" value="RibonucZ/Hydroxyglut_hydro"/>
</dbReference>
<dbReference type="OrthoDB" id="1273797at2"/>
<dbReference type="AlphaFoldDB" id="A0A243W6X2"/>
<sequence>MGQPLGANYLVFGYRETVHELEHNRVPWQTTDYARRGTLWVRPDAFLKQDTLTRLAQPHSSFSRTQWSTTNLLYRDYGDTALFAATQVQQQDYVFRAARYSPLSLLTYFQQHHVAPDATAPAGLVAYHLTLNQTRVQLLIRTQDARLAQVRLLSPDELLGDVTTIFRYEAYTHVGPLTYPTRVQVEKLNGRVHEEVHLFAATLQPTAPTLLVAPAGYHLLPDQPVHPQVHVETYRPRLHLVELKHTDDRVLVVEFDHFLLVAEAPLSSANGELILQAAQQVAPGKPIRYFVAGHHHPHYLGGMRPFVHRGATVLVGPGDAAYVRYLATAPHTLRPDSLQRDPRPVQVKEITRRKTITDGQFEMQIFCIGAQSAHTDDYLIYYFPREKVVFEDDLAGIRQQGPVRKASARQAGLYRAIKDLGLEVTTVVQSWPVSAASLKTIIPFTDLEQAMQ</sequence>
<proteinExistence type="predicted"/>
<evidence type="ECO:0000313" key="2">
    <source>
        <dbReference type="Proteomes" id="UP000194873"/>
    </source>
</evidence>
<accession>A0A243W6X2</accession>